<evidence type="ECO:0000313" key="3">
    <source>
        <dbReference type="Proteomes" id="UP001500893"/>
    </source>
</evidence>
<evidence type="ECO:0000256" key="1">
    <source>
        <dbReference type="SAM" id="MobiDB-lite"/>
    </source>
</evidence>
<keyword evidence="3" id="KW-1185">Reference proteome</keyword>
<reference evidence="3" key="1">
    <citation type="journal article" date="2019" name="Int. J. Syst. Evol. Microbiol.">
        <title>The Global Catalogue of Microorganisms (GCM) 10K type strain sequencing project: providing services to taxonomists for standard genome sequencing and annotation.</title>
        <authorList>
            <consortium name="The Broad Institute Genomics Platform"/>
            <consortium name="The Broad Institute Genome Sequencing Center for Infectious Disease"/>
            <person name="Wu L."/>
            <person name="Ma J."/>
        </authorList>
    </citation>
    <scope>NUCLEOTIDE SEQUENCE [LARGE SCALE GENOMIC DNA]</scope>
    <source>
        <strain evidence="3">JCM 11574</strain>
    </source>
</reference>
<accession>A0ABP6MX52</accession>
<feature type="region of interest" description="Disordered" evidence="1">
    <location>
        <begin position="56"/>
        <end position="81"/>
    </location>
</feature>
<comment type="caution">
    <text evidence="2">The sequence shown here is derived from an EMBL/GenBank/DDBJ whole genome shotgun (WGS) entry which is preliminary data.</text>
</comment>
<dbReference type="Proteomes" id="UP001500893">
    <property type="component" value="Unassembled WGS sequence"/>
</dbReference>
<dbReference type="EMBL" id="BAAAVM010000013">
    <property type="protein sequence ID" value="GAA3127651.1"/>
    <property type="molecule type" value="Genomic_DNA"/>
</dbReference>
<evidence type="ECO:0000313" key="2">
    <source>
        <dbReference type="EMBL" id="GAA3127651.1"/>
    </source>
</evidence>
<proteinExistence type="predicted"/>
<organism evidence="2 3">
    <name type="scientific">Streptomyces rameus</name>
    <dbReference type="NCBI Taxonomy" id="68261"/>
    <lineage>
        <taxon>Bacteria</taxon>
        <taxon>Bacillati</taxon>
        <taxon>Actinomycetota</taxon>
        <taxon>Actinomycetes</taxon>
        <taxon>Kitasatosporales</taxon>
        <taxon>Streptomycetaceae</taxon>
        <taxon>Streptomyces</taxon>
    </lineage>
</organism>
<feature type="compositionally biased region" description="Basic and acidic residues" evidence="1">
    <location>
        <begin position="56"/>
        <end position="70"/>
    </location>
</feature>
<sequence length="81" mass="9142">MPEQSRLDVLRRQWLGQQRVGHEVDLPDGQVVRRPPMGVQSAQLLLVEAVGRARSVEGDPGRGAEWHDEPFSQGMIRNFPD</sequence>
<gene>
    <name evidence="2" type="ORF">GCM10010521_12610</name>
</gene>
<name>A0ABP6MX52_9ACTN</name>
<protein>
    <submittedName>
        <fullName evidence="2">Uncharacterized protein</fullName>
    </submittedName>
</protein>